<dbReference type="InterPro" id="IPR010921">
    <property type="entry name" value="Trp_repressor/repl_initiator"/>
</dbReference>
<sequence>MAKHTEEFKYRVVQEYLSGALGYLALSKKYDLQYSTVRRWVGWYQAHGMEGLTKKFTHYNAEFKLSVLRYVWDNALSYSQAAT</sequence>
<evidence type="ECO:0000313" key="4">
    <source>
        <dbReference type="Proteomes" id="UP000680158"/>
    </source>
</evidence>
<feature type="non-terminal residue" evidence="3">
    <location>
        <position position="83"/>
    </location>
</feature>
<keyword evidence="4" id="KW-1185">Reference proteome</keyword>
<accession>A0A941I5G5</accession>
<dbReference type="Proteomes" id="UP000680158">
    <property type="component" value="Unassembled WGS sequence"/>
</dbReference>
<name>A0A941I5G5_9BURK</name>
<evidence type="ECO:0000313" key="3">
    <source>
        <dbReference type="EMBL" id="MBR7748536.1"/>
    </source>
</evidence>
<organism evidence="3 4">
    <name type="scientific">Undibacterium baiyunense</name>
    <dbReference type="NCBI Taxonomy" id="2828731"/>
    <lineage>
        <taxon>Bacteria</taxon>
        <taxon>Pseudomonadati</taxon>
        <taxon>Pseudomonadota</taxon>
        <taxon>Betaproteobacteria</taxon>
        <taxon>Burkholderiales</taxon>
        <taxon>Oxalobacteraceae</taxon>
        <taxon>Undibacterium</taxon>
    </lineage>
</organism>
<evidence type="ECO:0000259" key="2">
    <source>
        <dbReference type="Pfam" id="PF13518"/>
    </source>
</evidence>
<comment type="similarity">
    <text evidence="1">Belongs to the IS150/IS1296 orfA family.</text>
</comment>
<protein>
    <submittedName>
        <fullName evidence="3">Transposase</fullName>
    </submittedName>
</protein>
<comment type="caution">
    <text evidence="3">The sequence shown here is derived from an EMBL/GenBank/DDBJ whole genome shotgun (WGS) entry which is preliminary data.</text>
</comment>
<dbReference type="InterPro" id="IPR055247">
    <property type="entry name" value="InsJ-like_HTH"/>
</dbReference>
<dbReference type="Pfam" id="PF13518">
    <property type="entry name" value="HTH_28"/>
    <property type="match status" value="1"/>
</dbReference>
<reference evidence="3 4" key="1">
    <citation type="submission" date="2021-04" db="EMBL/GenBank/DDBJ databases">
        <title>novel species isolated from subtropical streams in China.</title>
        <authorList>
            <person name="Lu H."/>
        </authorList>
    </citation>
    <scope>NUCLEOTIDE SEQUENCE [LARGE SCALE GENOMIC DNA]</scope>
    <source>
        <strain evidence="3 4">BYS107W</strain>
    </source>
</reference>
<dbReference type="AlphaFoldDB" id="A0A941I5G5"/>
<dbReference type="Gene3D" id="1.10.10.10">
    <property type="entry name" value="Winged helix-like DNA-binding domain superfamily/Winged helix DNA-binding domain"/>
    <property type="match status" value="1"/>
</dbReference>
<evidence type="ECO:0000256" key="1">
    <source>
        <dbReference type="ARBA" id="ARBA00038232"/>
    </source>
</evidence>
<dbReference type="RefSeq" id="WP_212685800.1">
    <property type="nucleotide sequence ID" value="NZ_JAGSPM010000067.1"/>
</dbReference>
<gene>
    <name evidence="3" type="ORF">KDM92_18340</name>
</gene>
<dbReference type="EMBL" id="JAGSPM010000067">
    <property type="protein sequence ID" value="MBR7748536.1"/>
    <property type="molecule type" value="Genomic_DNA"/>
</dbReference>
<dbReference type="PANTHER" id="PTHR33795">
    <property type="entry name" value="INSERTION ELEMENT IS150 PROTEIN INSJ"/>
    <property type="match status" value="1"/>
</dbReference>
<feature type="domain" description="Insertion element IS150 protein InsJ-like helix-turn-helix" evidence="2">
    <location>
        <begin position="8"/>
        <end position="55"/>
    </location>
</feature>
<dbReference type="SUPFAM" id="SSF48295">
    <property type="entry name" value="TrpR-like"/>
    <property type="match status" value="1"/>
</dbReference>
<dbReference type="PANTHER" id="PTHR33795:SF1">
    <property type="entry name" value="INSERTION ELEMENT IS150 PROTEIN INSJ"/>
    <property type="match status" value="1"/>
</dbReference>
<dbReference type="InterPro" id="IPR052057">
    <property type="entry name" value="IS150/IS1296_orfA-like"/>
</dbReference>
<proteinExistence type="inferred from homology"/>
<dbReference type="InterPro" id="IPR036388">
    <property type="entry name" value="WH-like_DNA-bd_sf"/>
</dbReference>
<dbReference type="GO" id="GO:0043565">
    <property type="term" value="F:sequence-specific DNA binding"/>
    <property type="evidence" value="ECO:0007669"/>
    <property type="project" value="InterPro"/>
</dbReference>